<comment type="caution">
    <text evidence="1">The sequence shown here is derived from an EMBL/GenBank/DDBJ whole genome shotgun (WGS) entry which is preliminary data.</text>
</comment>
<evidence type="ECO:0000313" key="2">
    <source>
        <dbReference type="Proteomes" id="UP000807306"/>
    </source>
</evidence>
<dbReference type="AlphaFoldDB" id="A0A9P6EGP1"/>
<dbReference type="OrthoDB" id="544685at2759"/>
<dbReference type="Proteomes" id="UP000807306">
    <property type="component" value="Unassembled WGS sequence"/>
</dbReference>
<gene>
    <name evidence="1" type="ORF">CPB83DRAFT_315918</name>
</gene>
<reference evidence="1" key="1">
    <citation type="submission" date="2020-11" db="EMBL/GenBank/DDBJ databases">
        <authorList>
            <consortium name="DOE Joint Genome Institute"/>
            <person name="Ahrendt S."/>
            <person name="Riley R."/>
            <person name="Andreopoulos W."/>
            <person name="Labutti K."/>
            <person name="Pangilinan J."/>
            <person name="Ruiz-Duenas F.J."/>
            <person name="Barrasa J.M."/>
            <person name="Sanchez-Garcia M."/>
            <person name="Camarero S."/>
            <person name="Miyauchi S."/>
            <person name="Serrano A."/>
            <person name="Linde D."/>
            <person name="Babiker R."/>
            <person name="Drula E."/>
            <person name="Ayuso-Fernandez I."/>
            <person name="Pacheco R."/>
            <person name="Padilla G."/>
            <person name="Ferreira P."/>
            <person name="Barriuso J."/>
            <person name="Kellner H."/>
            <person name="Castanera R."/>
            <person name="Alfaro M."/>
            <person name="Ramirez L."/>
            <person name="Pisabarro A.G."/>
            <person name="Kuo A."/>
            <person name="Tritt A."/>
            <person name="Lipzen A."/>
            <person name="He G."/>
            <person name="Yan M."/>
            <person name="Ng V."/>
            <person name="Cullen D."/>
            <person name="Martin F."/>
            <person name="Rosso M.-N."/>
            <person name="Henrissat B."/>
            <person name="Hibbett D."/>
            <person name="Martinez A.T."/>
            <person name="Grigoriev I.V."/>
        </authorList>
    </citation>
    <scope>NUCLEOTIDE SEQUENCE</scope>
    <source>
        <strain evidence="1">CBS 506.95</strain>
    </source>
</reference>
<sequence length="691" mass="74961">MQDNASTSKTLLAALEPFSNSSNFSKDAVHPFALGAPDATNMLQELIRTTDQLSNSLRIYETSAQWTNAKLISQLRQHSNYEHTALSSSKGVENLVDALKTRSGVSYGENVPLQSSVIPDWCVNQLVSWGTSVGMETFKDDSKPGSPTVVLGGKVLVIDAEFAIDRTNVEKPTLKIINVKTSHALGAGHSTNPSLSTPLDSFLSESFREYCDEMQKGEESRDSQRASVLRRRMIEHLKYLVLLDGLASRKEDGAIKWFTDVDELTPTLKDLARGEAQAIAASLKVQKAPLDVFLLRSHCLPLPYQTVPSISFLIHISPAAYLTLLRKLSPSFPGDAFPLDIPLSVINAGVKESTKGMSTATLLLNQLSEASLYLPSMSMPNITTRPSFPLHPQAAETDHPFPQIDSLETNLNPPGLGVTAAPVDTSYTWVLDFTDGGKKKGVVMNQSRMKAIELVLNPLSGGTGLNAVSDVLSLGSWIDLLLNPDSIISSERYTSLYKSPSNIHPPLQLRLTAPEEPGYRLERIPVHSLKEVWGILEIVREQCWLNETLLSCHWAPEGLTSAEDDSPADDADATEAELQAVLAGTFTPRKLPVNVTLPSSNETDNLFGPSDLDLASASKPKIVMTAPERPPISGLVEVTVAYDEKESRGINVSLQGAMGLDISTDNLAEVCRRGGTWGLPGRIWASGQGSS</sequence>
<evidence type="ECO:0000313" key="1">
    <source>
        <dbReference type="EMBL" id="KAF9528552.1"/>
    </source>
</evidence>
<protein>
    <recommendedName>
        <fullName evidence="3">Mediator complex subunit 1</fullName>
    </recommendedName>
</protein>
<evidence type="ECO:0008006" key="3">
    <source>
        <dbReference type="Google" id="ProtNLM"/>
    </source>
</evidence>
<dbReference type="EMBL" id="MU157852">
    <property type="protein sequence ID" value="KAF9528552.1"/>
    <property type="molecule type" value="Genomic_DNA"/>
</dbReference>
<proteinExistence type="predicted"/>
<keyword evidence="2" id="KW-1185">Reference proteome</keyword>
<accession>A0A9P6EGP1</accession>
<name>A0A9P6EGP1_9AGAR</name>
<organism evidence="1 2">
    <name type="scientific">Crepidotus variabilis</name>
    <dbReference type="NCBI Taxonomy" id="179855"/>
    <lineage>
        <taxon>Eukaryota</taxon>
        <taxon>Fungi</taxon>
        <taxon>Dikarya</taxon>
        <taxon>Basidiomycota</taxon>
        <taxon>Agaricomycotina</taxon>
        <taxon>Agaricomycetes</taxon>
        <taxon>Agaricomycetidae</taxon>
        <taxon>Agaricales</taxon>
        <taxon>Agaricineae</taxon>
        <taxon>Crepidotaceae</taxon>
        <taxon>Crepidotus</taxon>
    </lineage>
</organism>